<dbReference type="Gene3D" id="3.60.15.10">
    <property type="entry name" value="Ribonuclease Z/Hydroxyacylglutathione hydrolase-like"/>
    <property type="match status" value="1"/>
</dbReference>
<dbReference type="AlphaFoldDB" id="A0A0F9IHT4"/>
<dbReference type="PANTHER" id="PTHR46522:SF1">
    <property type="entry name" value="INACTIVE CYTIDINE MONOPHOSPHATE-N-ACETYLNEURAMINIC ACID HYDROXYLASE"/>
    <property type="match status" value="1"/>
</dbReference>
<dbReference type="GO" id="GO:0030338">
    <property type="term" value="F:CMP-N-acetylneuraminate monooxygenase activity"/>
    <property type="evidence" value="ECO:0007669"/>
    <property type="project" value="TreeGrafter"/>
</dbReference>
<reference evidence="2" key="1">
    <citation type="journal article" date="2015" name="Nature">
        <title>Complex archaea that bridge the gap between prokaryotes and eukaryotes.</title>
        <authorList>
            <person name="Spang A."/>
            <person name="Saw J.H."/>
            <person name="Jorgensen S.L."/>
            <person name="Zaremba-Niedzwiedzka K."/>
            <person name="Martijn J."/>
            <person name="Lind A.E."/>
            <person name="van Eijk R."/>
            <person name="Schleper C."/>
            <person name="Guy L."/>
            <person name="Ettema T.J."/>
        </authorList>
    </citation>
    <scope>NUCLEOTIDE SEQUENCE</scope>
</reference>
<dbReference type="PANTHER" id="PTHR46522">
    <property type="entry name" value="CYTIDINE MONOPHOSPHATE-N-ACETYLNEURAMINIC ACID HYDROXYLASE"/>
    <property type="match status" value="1"/>
</dbReference>
<protein>
    <submittedName>
        <fullName evidence="2">Uncharacterized protein</fullName>
    </submittedName>
</protein>
<evidence type="ECO:0000256" key="1">
    <source>
        <dbReference type="ARBA" id="ARBA00010303"/>
    </source>
</evidence>
<sequence length="438" mass="48419">MKLTHLQSASVMVDTGHCRILTDPWLVDGEYYGSWFHYPPFPGRPEDLEYDYIYVSHIHPDHMSRKTMARLDKTKPVLIHEFDEKFLKMNLERMGFQVIELAHGQRFALPGGGYIAIYGADDCDPELCARFMGCAPVEAKFRMTRIDTLSVISDGTHTILNTNDCPEPLARQAVDRVLAEHGAIDMLLVGYAGAGPFPQCFAFADTDRMRAAAARKRDQFIAQAVAYIDHVQPAAYMPFAGTYVLGGRLVGLNDARGVPALDDALARIEADVSVPGRGVLLDSGAHWDLSTRAASAPFTPADAQARATYLDTIAGRPFDYDAAPAPDDAALLAACARAHDRFREKAAQVGFDRPTQIVVAADDFAVSFGAQARPKPLAEMPADDFVRIDLDRRLLGQLLDGPRVAHWNNAEIGSHLRYTRQPETFDRALYHAMAFFHV</sequence>
<accession>A0A0F9IHT4</accession>
<dbReference type="EMBL" id="LAZR01012377">
    <property type="protein sequence ID" value="KKM27151.1"/>
    <property type="molecule type" value="Genomic_DNA"/>
</dbReference>
<comment type="caution">
    <text evidence="2">The sequence shown here is derived from an EMBL/GenBank/DDBJ whole genome shotgun (WGS) entry which is preliminary data.</text>
</comment>
<dbReference type="GO" id="GO:0046381">
    <property type="term" value="P:CMP-N-acetylneuraminate metabolic process"/>
    <property type="evidence" value="ECO:0007669"/>
    <property type="project" value="TreeGrafter"/>
</dbReference>
<dbReference type="SUPFAM" id="SSF56281">
    <property type="entry name" value="Metallo-hydrolase/oxidoreductase"/>
    <property type="match status" value="1"/>
</dbReference>
<gene>
    <name evidence="2" type="ORF">LCGC14_1577600</name>
</gene>
<comment type="similarity">
    <text evidence="1">Belongs to the CMP-Neu5Ac hydroxylase family.</text>
</comment>
<dbReference type="InterPro" id="IPR027033">
    <property type="entry name" value="Cnh"/>
</dbReference>
<name>A0A0F9IHT4_9ZZZZ</name>
<dbReference type="Pfam" id="PF13483">
    <property type="entry name" value="Lactamase_B_3"/>
    <property type="match status" value="1"/>
</dbReference>
<proteinExistence type="inferred from homology"/>
<evidence type="ECO:0000313" key="2">
    <source>
        <dbReference type="EMBL" id="KKM27151.1"/>
    </source>
</evidence>
<organism evidence="2">
    <name type="scientific">marine sediment metagenome</name>
    <dbReference type="NCBI Taxonomy" id="412755"/>
    <lineage>
        <taxon>unclassified sequences</taxon>
        <taxon>metagenomes</taxon>
        <taxon>ecological metagenomes</taxon>
    </lineage>
</organism>
<dbReference type="GO" id="GO:0005737">
    <property type="term" value="C:cytoplasm"/>
    <property type="evidence" value="ECO:0007669"/>
    <property type="project" value="TreeGrafter"/>
</dbReference>
<dbReference type="InterPro" id="IPR036866">
    <property type="entry name" value="RibonucZ/Hydroxyglut_hydro"/>
</dbReference>